<evidence type="ECO:0000256" key="1">
    <source>
        <dbReference type="SAM" id="MobiDB-lite"/>
    </source>
</evidence>
<dbReference type="EMBL" id="JAQQWK010000003">
    <property type="protein sequence ID" value="KAK8044329.1"/>
    <property type="molecule type" value="Genomic_DNA"/>
</dbReference>
<feature type="compositionally biased region" description="Basic and acidic residues" evidence="1">
    <location>
        <begin position="15"/>
        <end position="44"/>
    </location>
</feature>
<gene>
    <name evidence="2" type="ORF">PG993_004353</name>
</gene>
<accession>A0ABR1TEX8</accession>
<protein>
    <submittedName>
        <fullName evidence="2">Uncharacterized protein</fullName>
    </submittedName>
</protein>
<evidence type="ECO:0000313" key="2">
    <source>
        <dbReference type="EMBL" id="KAK8044329.1"/>
    </source>
</evidence>
<organism evidence="2 3">
    <name type="scientific">Apiospora rasikravindrae</name>
    <dbReference type="NCBI Taxonomy" id="990691"/>
    <lineage>
        <taxon>Eukaryota</taxon>
        <taxon>Fungi</taxon>
        <taxon>Dikarya</taxon>
        <taxon>Ascomycota</taxon>
        <taxon>Pezizomycotina</taxon>
        <taxon>Sordariomycetes</taxon>
        <taxon>Xylariomycetidae</taxon>
        <taxon>Amphisphaeriales</taxon>
        <taxon>Apiosporaceae</taxon>
        <taxon>Apiospora</taxon>
    </lineage>
</organism>
<comment type="caution">
    <text evidence="2">The sequence shown here is derived from an EMBL/GenBank/DDBJ whole genome shotgun (WGS) entry which is preliminary data.</text>
</comment>
<name>A0ABR1TEX8_9PEZI</name>
<reference evidence="2 3" key="1">
    <citation type="submission" date="2023-01" db="EMBL/GenBank/DDBJ databases">
        <title>Analysis of 21 Apiospora genomes using comparative genomics revels a genus with tremendous synthesis potential of carbohydrate active enzymes and secondary metabolites.</title>
        <authorList>
            <person name="Sorensen T."/>
        </authorList>
    </citation>
    <scope>NUCLEOTIDE SEQUENCE [LARGE SCALE GENOMIC DNA]</scope>
    <source>
        <strain evidence="2 3">CBS 33761</strain>
    </source>
</reference>
<evidence type="ECO:0000313" key="3">
    <source>
        <dbReference type="Proteomes" id="UP001444661"/>
    </source>
</evidence>
<proteinExistence type="predicted"/>
<feature type="compositionally biased region" description="Polar residues" evidence="1">
    <location>
        <begin position="1"/>
        <end position="12"/>
    </location>
</feature>
<feature type="region of interest" description="Disordered" evidence="1">
    <location>
        <begin position="1"/>
        <end position="72"/>
    </location>
</feature>
<dbReference type="Proteomes" id="UP001444661">
    <property type="component" value="Unassembled WGS sequence"/>
</dbReference>
<sequence length="99" mass="11051">MEGHVQSKTQGKCPTPERVEKEGRQHLDAQRDLEESTSKGETGGKKKQQQHVASTTPGNRDGIWDDDDSKDNKADWVSQADEVEKAIDSPSGARFYQHD</sequence>
<keyword evidence="3" id="KW-1185">Reference proteome</keyword>